<reference evidence="1 2" key="1">
    <citation type="journal article" date="2012" name="ISME J.">
        <title>Genomic evidence of rapid, global-scale gene flow in a Sulfolobus species.</title>
        <authorList>
            <person name="Mao D."/>
            <person name="Grogan D."/>
        </authorList>
    </citation>
    <scope>NUCLEOTIDE SEQUENCE [LARGE SCALE GENOMIC DNA]</scope>
    <source>
        <strain evidence="1 2">Ron12/I</strain>
    </source>
</reference>
<proteinExistence type="predicted"/>
<dbReference type="HOGENOM" id="CLU_3371413_0_0_2"/>
<dbReference type="KEGG" id="sacr:SacRon12I_10100"/>
<organism evidence="2">
    <name type="scientific">Sulfolobus acidocaldarius Ron12/I</name>
    <dbReference type="NCBI Taxonomy" id="1028567"/>
    <lineage>
        <taxon>Archaea</taxon>
        <taxon>Thermoproteota</taxon>
        <taxon>Thermoprotei</taxon>
        <taxon>Sulfolobales</taxon>
        <taxon>Sulfolobaceae</taxon>
        <taxon>Sulfolobus</taxon>
    </lineage>
</organism>
<dbReference type="Proteomes" id="UP000011280">
    <property type="component" value="Chromosome"/>
</dbReference>
<accession>M1IFR2</accession>
<evidence type="ECO:0000313" key="2">
    <source>
        <dbReference type="Proteomes" id="UP000011280"/>
    </source>
</evidence>
<dbReference type="EMBL" id="CP002818">
    <property type="protein sequence ID" value="AGE74238.1"/>
    <property type="molecule type" value="Genomic_DNA"/>
</dbReference>
<gene>
    <name evidence="1" type="ORF">SacRon12I_10100</name>
</gene>
<evidence type="ECO:0000313" key="1">
    <source>
        <dbReference type="EMBL" id="AGE74238.1"/>
    </source>
</evidence>
<sequence length="34" mass="3910">MTKSLRVNTILLEDLNNVINRVEKLPTGFSDKSY</sequence>
<name>M1IFR2_9CREN</name>
<dbReference type="AlphaFoldDB" id="M1IFR2"/>
<protein>
    <submittedName>
        <fullName evidence="1">Uncharacterized protein</fullName>
    </submittedName>
</protein>